<dbReference type="InterPro" id="IPR043429">
    <property type="entry name" value="ArtM/GltK/GlnP/TcyL/YhdX-like"/>
</dbReference>
<keyword evidence="5 9" id="KW-0812">Transmembrane</keyword>
<evidence type="ECO:0000313" key="11">
    <source>
        <dbReference type="EMBL" id="MFD2182450.1"/>
    </source>
</evidence>
<dbReference type="Pfam" id="PF00528">
    <property type="entry name" value="BPD_transp_1"/>
    <property type="match status" value="1"/>
</dbReference>
<evidence type="ECO:0000256" key="8">
    <source>
        <dbReference type="ARBA" id="ARBA00023136"/>
    </source>
</evidence>
<dbReference type="InterPro" id="IPR010065">
    <property type="entry name" value="AA_ABC_transptr_permease_3TM"/>
</dbReference>
<keyword evidence="7 9" id="KW-1133">Transmembrane helix</keyword>
<evidence type="ECO:0000256" key="7">
    <source>
        <dbReference type="ARBA" id="ARBA00022989"/>
    </source>
</evidence>
<dbReference type="Proteomes" id="UP001597314">
    <property type="component" value="Unassembled WGS sequence"/>
</dbReference>
<keyword evidence="4" id="KW-1003">Cell membrane</keyword>
<accession>A0ABW5AJR7</accession>
<evidence type="ECO:0000256" key="6">
    <source>
        <dbReference type="ARBA" id="ARBA00022970"/>
    </source>
</evidence>
<comment type="subcellular location">
    <subcellularLocation>
        <location evidence="1">Cell inner membrane</location>
        <topology evidence="1">Multi-pass membrane protein</topology>
    </subcellularLocation>
    <subcellularLocation>
        <location evidence="9">Cell membrane</location>
        <topology evidence="9">Multi-pass membrane protein</topology>
    </subcellularLocation>
</comment>
<evidence type="ECO:0000256" key="5">
    <source>
        <dbReference type="ARBA" id="ARBA00022692"/>
    </source>
</evidence>
<reference evidence="12" key="1">
    <citation type="journal article" date="2019" name="Int. J. Syst. Evol. Microbiol.">
        <title>The Global Catalogue of Microorganisms (GCM) 10K type strain sequencing project: providing services to taxonomists for standard genome sequencing and annotation.</title>
        <authorList>
            <consortium name="The Broad Institute Genomics Platform"/>
            <consortium name="The Broad Institute Genome Sequencing Center for Infectious Disease"/>
            <person name="Wu L."/>
            <person name="Ma J."/>
        </authorList>
    </citation>
    <scope>NUCLEOTIDE SEQUENCE [LARGE SCALE GENOMIC DNA]</scope>
    <source>
        <strain evidence="12">CGMCC 1.6774</strain>
    </source>
</reference>
<evidence type="ECO:0000256" key="2">
    <source>
        <dbReference type="ARBA" id="ARBA00010072"/>
    </source>
</evidence>
<keyword evidence="8 9" id="KW-0472">Membrane</keyword>
<dbReference type="PANTHER" id="PTHR30614">
    <property type="entry name" value="MEMBRANE COMPONENT OF AMINO ACID ABC TRANSPORTER"/>
    <property type="match status" value="1"/>
</dbReference>
<dbReference type="PANTHER" id="PTHR30614:SF37">
    <property type="entry name" value="AMINO-ACID ABC TRANSPORTER PERMEASE PROTEIN YHDX-RELATED"/>
    <property type="match status" value="1"/>
</dbReference>
<dbReference type="RefSeq" id="WP_378477630.1">
    <property type="nucleotide sequence ID" value="NZ_JBHUIW010000009.1"/>
</dbReference>
<feature type="transmembrane region" description="Helical" evidence="9">
    <location>
        <begin position="193"/>
        <end position="217"/>
    </location>
</feature>
<comment type="caution">
    <text evidence="11">The sequence shown here is derived from an EMBL/GenBank/DDBJ whole genome shotgun (WGS) entry which is preliminary data.</text>
</comment>
<evidence type="ECO:0000256" key="9">
    <source>
        <dbReference type="RuleBase" id="RU363032"/>
    </source>
</evidence>
<dbReference type="InterPro" id="IPR000515">
    <property type="entry name" value="MetI-like"/>
</dbReference>
<dbReference type="EMBL" id="JBHUIW010000009">
    <property type="protein sequence ID" value="MFD2182450.1"/>
    <property type="molecule type" value="Genomic_DNA"/>
</dbReference>
<dbReference type="NCBIfam" id="TIGR01726">
    <property type="entry name" value="HEQRo_perm_3TM"/>
    <property type="match status" value="1"/>
</dbReference>
<dbReference type="InterPro" id="IPR035906">
    <property type="entry name" value="MetI-like_sf"/>
</dbReference>
<protein>
    <submittedName>
        <fullName evidence="11">Amino acid ABC transporter permease</fullName>
    </submittedName>
</protein>
<evidence type="ECO:0000259" key="10">
    <source>
        <dbReference type="PROSITE" id="PS50928"/>
    </source>
</evidence>
<feature type="transmembrane region" description="Helical" evidence="9">
    <location>
        <begin position="20"/>
        <end position="49"/>
    </location>
</feature>
<dbReference type="PROSITE" id="PS50928">
    <property type="entry name" value="ABC_TM1"/>
    <property type="match status" value="1"/>
</dbReference>
<evidence type="ECO:0000256" key="3">
    <source>
        <dbReference type="ARBA" id="ARBA00022448"/>
    </source>
</evidence>
<proteinExistence type="inferred from homology"/>
<keyword evidence="12" id="KW-1185">Reference proteome</keyword>
<gene>
    <name evidence="11" type="ORF">ACFSOX_09820</name>
</gene>
<keyword evidence="3 9" id="KW-0813">Transport</keyword>
<evidence type="ECO:0000256" key="4">
    <source>
        <dbReference type="ARBA" id="ARBA00022475"/>
    </source>
</evidence>
<feature type="transmembrane region" description="Helical" evidence="9">
    <location>
        <begin position="61"/>
        <end position="84"/>
    </location>
</feature>
<feature type="transmembrane region" description="Helical" evidence="9">
    <location>
        <begin position="90"/>
        <end position="111"/>
    </location>
</feature>
<comment type="similarity">
    <text evidence="2">Belongs to the binding-protein-dependent transport system permease family. HisMQ subfamily.</text>
</comment>
<name>A0ABW5AJR7_9BRAD</name>
<feature type="domain" description="ABC transmembrane type-1" evidence="10">
    <location>
        <begin position="25"/>
        <end position="214"/>
    </location>
</feature>
<evidence type="ECO:0000256" key="1">
    <source>
        <dbReference type="ARBA" id="ARBA00004429"/>
    </source>
</evidence>
<sequence>MPEPILAAVVPEVIRDNLPFLAAGFATTLRLAAVGIVGGSLVGLLLGLLRHAEIPVLSRLAALYIEIVRGTPLLVVLFVCYFAIPALAGYRTTAVAAASLGFVLFIAAYLAEDVRSGLRSVPAGLVRAGLATGLTRWQVFRLIVLPQALRRIIPPVFNQYVRLLKFTSVASVIGVRELTGSALLVNAREFQPVAIIATVAVTYLVVCSGLSLVGRLLDARLSIRT</sequence>
<organism evidence="11 12">
    <name type="scientific">Rhodoplanes azumiensis</name>
    <dbReference type="NCBI Taxonomy" id="1897628"/>
    <lineage>
        <taxon>Bacteria</taxon>
        <taxon>Pseudomonadati</taxon>
        <taxon>Pseudomonadota</taxon>
        <taxon>Alphaproteobacteria</taxon>
        <taxon>Hyphomicrobiales</taxon>
        <taxon>Nitrobacteraceae</taxon>
        <taxon>Rhodoplanes</taxon>
    </lineage>
</organism>
<dbReference type="SUPFAM" id="SSF161098">
    <property type="entry name" value="MetI-like"/>
    <property type="match status" value="1"/>
</dbReference>
<evidence type="ECO:0000313" key="12">
    <source>
        <dbReference type="Proteomes" id="UP001597314"/>
    </source>
</evidence>
<dbReference type="CDD" id="cd06261">
    <property type="entry name" value="TM_PBP2"/>
    <property type="match status" value="1"/>
</dbReference>
<dbReference type="Gene3D" id="1.10.3720.10">
    <property type="entry name" value="MetI-like"/>
    <property type="match status" value="1"/>
</dbReference>
<keyword evidence="6" id="KW-0029">Amino-acid transport</keyword>